<gene>
    <name evidence="5" type="ORF">B0A73_00670</name>
    <name evidence="4" type="ORF">IW18_15895</name>
</gene>
<sequence>MNIKGKTILITGGGSGIGLESAKQFLAEGAKVIITGRNQAKLDLAKKAFPSLIIIKSDVDNEDDALALFNKVVSLGGIDILYNNAGVGAQALNLGNANDQILKNAIYEMNVNYFGIIRLNNLFINMLKARKESAIINTTSLLSIVPALEEPTYSATKAALSFYTQILRKDLEILNSSVKVFELLPPLVATEMTVKRKDKKITPEQLVNGLISGIKKDQFTIRVGDTKLIYFINRFFPKLAFNLVNPKKIYASLRY</sequence>
<dbReference type="GO" id="GO:0016020">
    <property type="term" value="C:membrane"/>
    <property type="evidence" value="ECO:0007669"/>
    <property type="project" value="TreeGrafter"/>
</dbReference>
<proteinExistence type="inferred from homology"/>
<dbReference type="PANTHER" id="PTHR44196:SF1">
    <property type="entry name" value="DEHYDROGENASE_REDUCTASE SDR FAMILY MEMBER 7B"/>
    <property type="match status" value="1"/>
</dbReference>
<evidence type="ECO:0000256" key="1">
    <source>
        <dbReference type="ARBA" id="ARBA00006484"/>
    </source>
</evidence>
<dbReference type="OrthoDB" id="9810734at2"/>
<dbReference type="EMBL" id="MUGX01000002">
    <property type="protein sequence ID" value="OXA91893.1"/>
    <property type="molecule type" value="Genomic_DNA"/>
</dbReference>
<evidence type="ECO:0000313" key="4">
    <source>
        <dbReference type="EMBL" id="KIO51882.1"/>
    </source>
</evidence>
<dbReference type="InterPro" id="IPR036291">
    <property type="entry name" value="NAD(P)-bd_dom_sf"/>
</dbReference>
<dbReference type="RefSeq" id="WP_041519012.1">
    <property type="nucleotide sequence ID" value="NZ_JPRK01000013.1"/>
</dbReference>
<dbReference type="EMBL" id="JPRK01000013">
    <property type="protein sequence ID" value="KIO51882.1"/>
    <property type="molecule type" value="Genomic_DNA"/>
</dbReference>
<dbReference type="PRINTS" id="PR00081">
    <property type="entry name" value="GDHRDH"/>
</dbReference>
<protein>
    <submittedName>
        <fullName evidence="4">Short-chain dehydrogenase</fullName>
    </submittedName>
</protein>
<evidence type="ECO:0000256" key="3">
    <source>
        <dbReference type="RuleBase" id="RU000363"/>
    </source>
</evidence>
<dbReference type="GO" id="GO:0016491">
    <property type="term" value="F:oxidoreductase activity"/>
    <property type="evidence" value="ECO:0007669"/>
    <property type="project" value="UniProtKB-KW"/>
</dbReference>
<reference evidence="5 7" key="2">
    <citation type="submission" date="2016-11" db="EMBL/GenBank/DDBJ databases">
        <title>Whole genomes of Flavobacteriaceae.</title>
        <authorList>
            <person name="Stine C."/>
            <person name="Li C."/>
            <person name="Tadesse D."/>
        </authorList>
    </citation>
    <scope>NUCLEOTIDE SEQUENCE [LARGE SCALE GENOMIC DNA]</scope>
    <source>
        <strain evidence="5 7">ATCC 51468</strain>
    </source>
</reference>
<comment type="similarity">
    <text evidence="1 3">Belongs to the short-chain dehydrogenases/reductases (SDR) family.</text>
</comment>
<dbReference type="Gene3D" id="3.40.50.720">
    <property type="entry name" value="NAD(P)-binding Rossmann-like Domain"/>
    <property type="match status" value="1"/>
</dbReference>
<dbReference type="InterPro" id="IPR002347">
    <property type="entry name" value="SDR_fam"/>
</dbReference>
<keyword evidence="7" id="KW-1185">Reference proteome</keyword>
<dbReference type="Proteomes" id="UP000032061">
    <property type="component" value="Unassembled WGS sequence"/>
</dbReference>
<evidence type="ECO:0000313" key="5">
    <source>
        <dbReference type="EMBL" id="OXA91893.1"/>
    </source>
</evidence>
<dbReference type="SUPFAM" id="SSF51735">
    <property type="entry name" value="NAD(P)-binding Rossmann-fold domains"/>
    <property type="match status" value="1"/>
</dbReference>
<evidence type="ECO:0000313" key="7">
    <source>
        <dbReference type="Proteomes" id="UP000198302"/>
    </source>
</evidence>
<dbReference type="InterPro" id="IPR020904">
    <property type="entry name" value="Sc_DH/Rdtase_CS"/>
</dbReference>
<dbReference type="AlphaFoldDB" id="A0A0D0F1G6"/>
<dbReference type="STRING" id="37752.IW18_15895"/>
<dbReference type="Pfam" id="PF00106">
    <property type="entry name" value="adh_short"/>
    <property type="match status" value="1"/>
</dbReference>
<name>A0A0D0F1G6_9FLAO</name>
<reference evidence="4 6" key="1">
    <citation type="submission" date="2015-01" db="EMBL/GenBank/DDBJ databases">
        <title>Genome of Flavobacterium hibernum DSM 12611.</title>
        <authorList>
            <person name="Stropko S.J."/>
            <person name="Pipes S.E."/>
            <person name="Newman J.D."/>
        </authorList>
    </citation>
    <scope>NUCLEOTIDE SEQUENCE [LARGE SCALE GENOMIC DNA]</scope>
    <source>
        <strain evidence="4 6">DSM 12611</strain>
    </source>
</reference>
<accession>A0A0D0F1G6</accession>
<dbReference type="PROSITE" id="PS00061">
    <property type="entry name" value="ADH_SHORT"/>
    <property type="match status" value="1"/>
</dbReference>
<evidence type="ECO:0000313" key="6">
    <source>
        <dbReference type="Proteomes" id="UP000032061"/>
    </source>
</evidence>
<keyword evidence="2" id="KW-0560">Oxidoreductase</keyword>
<organism evidence="4 6">
    <name type="scientific">Flavobacterium hibernum</name>
    <dbReference type="NCBI Taxonomy" id="37752"/>
    <lineage>
        <taxon>Bacteria</taxon>
        <taxon>Pseudomonadati</taxon>
        <taxon>Bacteroidota</taxon>
        <taxon>Flavobacteriia</taxon>
        <taxon>Flavobacteriales</taxon>
        <taxon>Flavobacteriaceae</taxon>
        <taxon>Flavobacterium</taxon>
    </lineage>
</organism>
<comment type="caution">
    <text evidence="4">The sequence shown here is derived from an EMBL/GenBank/DDBJ whole genome shotgun (WGS) entry which is preliminary data.</text>
</comment>
<dbReference type="PRINTS" id="PR00080">
    <property type="entry name" value="SDRFAMILY"/>
</dbReference>
<evidence type="ECO:0000256" key="2">
    <source>
        <dbReference type="ARBA" id="ARBA00023002"/>
    </source>
</evidence>
<dbReference type="Proteomes" id="UP000198302">
    <property type="component" value="Unassembled WGS sequence"/>
</dbReference>
<dbReference type="PANTHER" id="PTHR44196">
    <property type="entry name" value="DEHYDROGENASE/REDUCTASE SDR FAMILY MEMBER 7B"/>
    <property type="match status" value="1"/>
</dbReference>